<gene>
    <name evidence="2" type="ORF">FOY51_24810</name>
</gene>
<reference evidence="2 3" key="1">
    <citation type="submission" date="2019-07" db="EMBL/GenBank/DDBJ databases">
        <title>Rhodococcus cavernicolus sp. nov., isolated from a cave.</title>
        <authorList>
            <person name="Lee S.D."/>
        </authorList>
    </citation>
    <scope>NUCLEOTIDE SEQUENCE [LARGE SCALE GENOMIC DNA]</scope>
    <source>
        <strain evidence="2 3">C1-24</strain>
    </source>
</reference>
<dbReference type="Proteomes" id="UP000322244">
    <property type="component" value="Unassembled WGS sequence"/>
</dbReference>
<keyword evidence="1" id="KW-1133">Transmembrane helix</keyword>
<evidence type="ECO:0000313" key="2">
    <source>
        <dbReference type="EMBL" id="KAA0017663.1"/>
    </source>
</evidence>
<organism evidence="2 3">
    <name type="scientific">Antrihabitans cavernicola</name>
    <dbReference type="NCBI Taxonomy" id="2495913"/>
    <lineage>
        <taxon>Bacteria</taxon>
        <taxon>Bacillati</taxon>
        <taxon>Actinomycetota</taxon>
        <taxon>Actinomycetes</taxon>
        <taxon>Mycobacteriales</taxon>
        <taxon>Nocardiaceae</taxon>
        <taxon>Antrihabitans</taxon>
    </lineage>
</organism>
<dbReference type="RefSeq" id="WP_149432960.1">
    <property type="nucleotide sequence ID" value="NZ_VLNY01000021.1"/>
</dbReference>
<evidence type="ECO:0000256" key="1">
    <source>
        <dbReference type="SAM" id="Phobius"/>
    </source>
</evidence>
<proteinExistence type="predicted"/>
<keyword evidence="3" id="KW-1185">Reference proteome</keyword>
<dbReference type="EMBL" id="VLNY01000021">
    <property type="protein sequence ID" value="KAA0017663.1"/>
    <property type="molecule type" value="Genomic_DNA"/>
</dbReference>
<accession>A0A5A7S2R7</accession>
<sequence>MTPRLSESRRRRARGETVDLPGQPLLNAHRHRDWPVAFGGAVGVVGAMALLGLLVGSIVLGLGWGYSRGC</sequence>
<evidence type="ECO:0000313" key="3">
    <source>
        <dbReference type="Proteomes" id="UP000322244"/>
    </source>
</evidence>
<feature type="transmembrane region" description="Helical" evidence="1">
    <location>
        <begin position="36"/>
        <end position="64"/>
    </location>
</feature>
<comment type="caution">
    <text evidence="2">The sequence shown here is derived from an EMBL/GenBank/DDBJ whole genome shotgun (WGS) entry which is preliminary data.</text>
</comment>
<name>A0A5A7S2R7_9NOCA</name>
<keyword evidence="1" id="KW-0812">Transmembrane</keyword>
<keyword evidence="1" id="KW-0472">Membrane</keyword>
<dbReference type="AlphaFoldDB" id="A0A5A7S2R7"/>
<protein>
    <submittedName>
        <fullName evidence="2">Uncharacterized protein</fullName>
    </submittedName>
</protein>